<dbReference type="EMBL" id="MASU01000005">
    <property type="protein sequence ID" value="PXY36678.1"/>
    <property type="molecule type" value="Genomic_DNA"/>
</dbReference>
<dbReference type="OrthoDB" id="3638793at2"/>
<reference evidence="2 3" key="1">
    <citation type="submission" date="2016-07" db="EMBL/GenBank/DDBJ databases">
        <title>Draft genome sequence of Prauserella sp. YIM 121212, isolated from alkaline soil.</title>
        <authorList>
            <person name="Ruckert C."/>
            <person name="Albersmeier A."/>
            <person name="Jiang C.-L."/>
            <person name="Jiang Y."/>
            <person name="Kalinowski J."/>
            <person name="Schneider O."/>
            <person name="Winkler A."/>
            <person name="Zotchev S.B."/>
        </authorList>
    </citation>
    <scope>NUCLEOTIDE SEQUENCE [LARGE SCALE GENOMIC DNA]</scope>
    <source>
        <strain evidence="2 3">YIM 121212</strain>
    </source>
</reference>
<proteinExistence type="predicted"/>
<gene>
    <name evidence="2" type="ORF">BA062_15050</name>
</gene>
<keyword evidence="3" id="KW-1185">Reference proteome</keyword>
<dbReference type="RefSeq" id="WP_110336786.1">
    <property type="nucleotide sequence ID" value="NZ_JBHVKT010000003.1"/>
</dbReference>
<dbReference type="AlphaFoldDB" id="A0A318LWJ9"/>
<evidence type="ECO:0000313" key="2">
    <source>
        <dbReference type="EMBL" id="PXY36678.1"/>
    </source>
</evidence>
<feature type="compositionally biased region" description="Basic and acidic residues" evidence="1">
    <location>
        <begin position="55"/>
        <end position="64"/>
    </location>
</feature>
<name>A0A318LWJ9_9PSEU</name>
<feature type="region of interest" description="Disordered" evidence="1">
    <location>
        <begin position="39"/>
        <end position="100"/>
    </location>
</feature>
<evidence type="ECO:0000313" key="3">
    <source>
        <dbReference type="Proteomes" id="UP000247892"/>
    </source>
</evidence>
<organism evidence="2 3">
    <name type="scientific">Prauserella flavalba</name>
    <dbReference type="NCBI Taxonomy" id="1477506"/>
    <lineage>
        <taxon>Bacteria</taxon>
        <taxon>Bacillati</taxon>
        <taxon>Actinomycetota</taxon>
        <taxon>Actinomycetes</taxon>
        <taxon>Pseudonocardiales</taxon>
        <taxon>Pseudonocardiaceae</taxon>
        <taxon>Prauserella</taxon>
    </lineage>
</organism>
<accession>A0A318LWJ9</accession>
<feature type="compositionally biased region" description="Pro residues" evidence="1">
    <location>
        <begin position="42"/>
        <end position="53"/>
    </location>
</feature>
<sequence length="100" mass="11027">MPEPTRRSGTTGEFAELLCADPDWVRAEFDAIVAANFDHVTPQPPARPGPARPPAGEDRCRPDAADLTGAFQAARLRPWRRQRSPPLRTTNHAHVPPEGR</sequence>
<evidence type="ECO:0000256" key="1">
    <source>
        <dbReference type="SAM" id="MobiDB-lite"/>
    </source>
</evidence>
<dbReference type="Proteomes" id="UP000247892">
    <property type="component" value="Unassembled WGS sequence"/>
</dbReference>
<protein>
    <submittedName>
        <fullName evidence="2">Uncharacterized protein</fullName>
    </submittedName>
</protein>
<comment type="caution">
    <text evidence="2">The sequence shown here is derived from an EMBL/GenBank/DDBJ whole genome shotgun (WGS) entry which is preliminary data.</text>
</comment>